<comment type="caution">
    <text evidence="1">The sequence shown here is derived from an EMBL/GenBank/DDBJ whole genome shotgun (WGS) entry which is preliminary data.</text>
</comment>
<name>A0A6N6JB08_9RHOB</name>
<organism evidence="1 2">
    <name type="scientific">Litoreibacter roseus</name>
    <dbReference type="NCBI Taxonomy" id="2601869"/>
    <lineage>
        <taxon>Bacteria</taxon>
        <taxon>Pseudomonadati</taxon>
        <taxon>Pseudomonadota</taxon>
        <taxon>Alphaproteobacteria</taxon>
        <taxon>Rhodobacterales</taxon>
        <taxon>Roseobacteraceae</taxon>
        <taxon>Litoreibacter</taxon>
    </lineage>
</organism>
<protein>
    <submittedName>
        <fullName evidence="1">Uncharacterized protein</fullName>
    </submittedName>
</protein>
<evidence type="ECO:0000313" key="2">
    <source>
        <dbReference type="Proteomes" id="UP000436822"/>
    </source>
</evidence>
<reference evidence="1 2" key="1">
    <citation type="submission" date="2019-12" db="EMBL/GenBank/DDBJ databases">
        <title>Litoreibacter badius sp. nov., a novel bacteriochlorophyll a-containing bacterium in the genus Litoreibacter.</title>
        <authorList>
            <person name="Kanamuro M."/>
            <person name="Takabe Y."/>
            <person name="Mori K."/>
            <person name="Takaichi S."/>
            <person name="Hanada S."/>
        </authorList>
    </citation>
    <scope>NUCLEOTIDE SEQUENCE [LARGE SCALE GENOMIC DNA]</scope>
    <source>
        <strain evidence="1 2">K6</strain>
    </source>
</reference>
<keyword evidence="2" id="KW-1185">Reference proteome</keyword>
<dbReference type="AlphaFoldDB" id="A0A6N6JB08"/>
<proteinExistence type="predicted"/>
<sequence>MQQLADIAQRRTTSDVVFNYVYQEIISLEFMPGTKKYRKSRLPVALVYRANPYVMISVV</sequence>
<dbReference type="Proteomes" id="UP000436822">
    <property type="component" value="Unassembled WGS sequence"/>
</dbReference>
<evidence type="ECO:0000313" key="1">
    <source>
        <dbReference type="EMBL" id="GFE63234.1"/>
    </source>
</evidence>
<gene>
    <name evidence="1" type="ORF">KIN_03080</name>
</gene>
<dbReference type="EMBL" id="BLJE01000001">
    <property type="protein sequence ID" value="GFE63234.1"/>
    <property type="molecule type" value="Genomic_DNA"/>
</dbReference>
<accession>A0A6N6JB08</accession>